<dbReference type="AlphaFoldDB" id="A6JCJ1"/>
<proteinExistence type="predicted"/>
<evidence type="ECO:0000313" key="2">
    <source>
        <dbReference type="Proteomes" id="UP000234681"/>
    </source>
</evidence>
<reference evidence="2" key="1">
    <citation type="submission" date="2005-09" db="EMBL/GenBank/DDBJ databases">
        <authorList>
            <person name="Mural R.J."/>
            <person name="Li P.W."/>
            <person name="Adams M.D."/>
            <person name="Amanatides P.G."/>
            <person name="Baden-Tillson H."/>
            <person name="Barnstead M."/>
            <person name="Chin S.H."/>
            <person name="Dew I."/>
            <person name="Evans C.A."/>
            <person name="Ferriera S."/>
            <person name="Flanigan M."/>
            <person name="Fosler C."/>
            <person name="Glodek A."/>
            <person name="Gu Z."/>
            <person name="Holt R.A."/>
            <person name="Jennings D."/>
            <person name="Kraft C.L."/>
            <person name="Lu F."/>
            <person name="Nguyen T."/>
            <person name="Nusskern D.R."/>
            <person name="Pfannkoch C.M."/>
            <person name="Sitter C."/>
            <person name="Sutton G.G."/>
            <person name="Venter J.C."/>
            <person name="Wang Z."/>
            <person name="Woodage T."/>
            <person name="Zheng X.H."/>
            <person name="Zhong F."/>
        </authorList>
    </citation>
    <scope>NUCLEOTIDE SEQUENCE [LARGE SCALE GENOMIC DNA]</scope>
    <source>
        <strain>BN</strain>
        <strain evidence="2">Sprague-Dawley</strain>
    </source>
</reference>
<protein>
    <submittedName>
        <fullName evidence="1">RCG24538</fullName>
    </submittedName>
</protein>
<name>A6JCJ1_RAT</name>
<dbReference type="Proteomes" id="UP000234681">
    <property type="component" value="Chromosome 1"/>
</dbReference>
<evidence type="ECO:0000313" key="1">
    <source>
        <dbReference type="EMBL" id="EDM08718.1"/>
    </source>
</evidence>
<dbReference type="EMBL" id="CH473980">
    <property type="protein sequence ID" value="EDM08718.1"/>
    <property type="molecule type" value="Genomic_DNA"/>
</dbReference>
<organism evidence="1 2">
    <name type="scientific">Rattus norvegicus</name>
    <name type="common">Rat</name>
    <dbReference type="NCBI Taxonomy" id="10116"/>
    <lineage>
        <taxon>Eukaryota</taxon>
        <taxon>Metazoa</taxon>
        <taxon>Chordata</taxon>
        <taxon>Craniata</taxon>
        <taxon>Vertebrata</taxon>
        <taxon>Euteleostomi</taxon>
        <taxon>Mammalia</taxon>
        <taxon>Eutheria</taxon>
        <taxon>Euarchontoglires</taxon>
        <taxon>Glires</taxon>
        <taxon>Rodentia</taxon>
        <taxon>Myomorpha</taxon>
        <taxon>Muroidea</taxon>
        <taxon>Muridae</taxon>
        <taxon>Murinae</taxon>
        <taxon>Rattus</taxon>
    </lineage>
</organism>
<sequence>MPKENECYRLAGSVNQGGGPGCLGQKDSTLRIQAHVAAVQMRVGRSGQGEQYHPHSPGHPQQVVTQFSVYWEDR</sequence>
<gene>
    <name evidence="1" type="ORF">rCG_24538</name>
</gene>
<accession>A6JCJ1</accession>